<evidence type="ECO:0008006" key="3">
    <source>
        <dbReference type="Google" id="ProtNLM"/>
    </source>
</evidence>
<proteinExistence type="predicted"/>
<evidence type="ECO:0000313" key="2">
    <source>
        <dbReference type="Proteomes" id="UP001218218"/>
    </source>
</evidence>
<protein>
    <recommendedName>
        <fullName evidence="3">F-box domain-containing protein</fullName>
    </recommendedName>
</protein>
<dbReference type="Proteomes" id="UP001218218">
    <property type="component" value="Unassembled WGS sequence"/>
</dbReference>
<reference evidence="1" key="1">
    <citation type="submission" date="2023-03" db="EMBL/GenBank/DDBJ databases">
        <title>Massive genome expansion in bonnet fungi (Mycena s.s.) driven by repeated elements and novel gene families across ecological guilds.</title>
        <authorList>
            <consortium name="Lawrence Berkeley National Laboratory"/>
            <person name="Harder C.B."/>
            <person name="Miyauchi S."/>
            <person name="Viragh M."/>
            <person name="Kuo A."/>
            <person name="Thoen E."/>
            <person name="Andreopoulos B."/>
            <person name="Lu D."/>
            <person name="Skrede I."/>
            <person name="Drula E."/>
            <person name="Henrissat B."/>
            <person name="Morin E."/>
            <person name="Kohler A."/>
            <person name="Barry K."/>
            <person name="LaButti K."/>
            <person name="Morin E."/>
            <person name="Salamov A."/>
            <person name="Lipzen A."/>
            <person name="Mereny Z."/>
            <person name="Hegedus B."/>
            <person name="Baldrian P."/>
            <person name="Stursova M."/>
            <person name="Weitz H."/>
            <person name="Taylor A."/>
            <person name="Grigoriev I.V."/>
            <person name="Nagy L.G."/>
            <person name="Martin F."/>
            <person name="Kauserud H."/>
        </authorList>
    </citation>
    <scope>NUCLEOTIDE SEQUENCE</scope>
    <source>
        <strain evidence="1">CBHHK002</strain>
    </source>
</reference>
<sequence>MVLTRRAAKASKSIIRWLPNEILGTVMVDASRLDLVALCKTSRLMRNIATPLLYRAVFLATIPQINLFLRTMKQRPNSSPSLCRYVRRFSIAYYAEEHDSKPSPALLKAIHAVLIQFCHLEFLDFLLTNIEFTDMLRHAYFPNLAKFLYTVQHETAALLPAFLNRHATITHLTLTRDGPLGHLNPILLPNLTEYNGPSSLVSSFSVDSRPITSALLIWYRDDLDIATPLVQLGRIASPPTINGISTCEDLKAATILAGVATHLPHVKTFRCGRSHTAARISQEDTLEIATHLKKLASLSTMVLLGADDHSAPTLIDDRETVVLWGKACESLRSIVLHGREWKLTAGIWLEFDI</sequence>
<dbReference type="EMBL" id="JARIHO010000030">
    <property type="protein sequence ID" value="KAJ7336907.1"/>
    <property type="molecule type" value="Genomic_DNA"/>
</dbReference>
<name>A0AAD6ZSK2_9AGAR</name>
<dbReference type="AlphaFoldDB" id="A0AAD6ZSK2"/>
<gene>
    <name evidence="1" type="ORF">DFH08DRAFT_1082933</name>
</gene>
<organism evidence="1 2">
    <name type="scientific">Mycena albidolilacea</name>
    <dbReference type="NCBI Taxonomy" id="1033008"/>
    <lineage>
        <taxon>Eukaryota</taxon>
        <taxon>Fungi</taxon>
        <taxon>Dikarya</taxon>
        <taxon>Basidiomycota</taxon>
        <taxon>Agaricomycotina</taxon>
        <taxon>Agaricomycetes</taxon>
        <taxon>Agaricomycetidae</taxon>
        <taxon>Agaricales</taxon>
        <taxon>Marasmiineae</taxon>
        <taxon>Mycenaceae</taxon>
        <taxon>Mycena</taxon>
    </lineage>
</organism>
<accession>A0AAD6ZSK2</accession>
<keyword evidence="2" id="KW-1185">Reference proteome</keyword>
<evidence type="ECO:0000313" key="1">
    <source>
        <dbReference type="EMBL" id="KAJ7336907.1"/>
    </source>
</evidence>
<comment type="caution">
    <text evidence="1">The sequence shown here is derived from an EMBL/GenBank/DDBJ whole genome shotgun (WGS) entry which is preliminary data.</text>
</comment>